<evidence type="ECO:0000313" key="6">
    <source>
        <dbReference type="Proteomes" id="UP000649151"/>
    </source>
</evidence>
<dbReference type="PANTHER" id="PTHR21666">
    <property type="entry name" value="PEPTIDASE-RELATED"/>
    <property type="match status" value="1"/>
</dbReference>
<proteinExistence type="predicted"/>
<keyword evidence="2" id="KW-0472">Membrane</keyword>
<dbReference type="InterPro" id="IPR018392">
    <property type="entry name" value="LysM"/>
</dbReference>
<feature type="domain" description="LysM" evidence="4">
    <location>
        <begin position="307"/>
        <end position="351"/>
    </location>
</feature>
<dbReference type="Proteomes" id="UP000649151">
    <property type="component" value="Unassembled WGS sequence"/>
</dbReference>
<dbReference type="InterPro" id="IPR011055">
    <property type="entry name" value="Dup_hybrid_motif"/>
</dbReference>
<dbReference type="PROSITE" id="PS51109">
    <property type="entry name" value="G5"/>
    <property type="match status" value="1"/>
</dbReference>
<dbReference type="SMART" id="SM01208">
    <property type="entry name" value="G5"/>
    <property type="match status" value="1"/>
</dbReference>
<dbReference type="InterPro" id="IPR036779">
    <property type="entry name" value="LysM_dom_sf"/>
</dbReference>
<protein>
    <submittedName>
        <fullName evidence="5">M23 family metallopeptidase</fullName>
    </submittedName>
</protein>
<evidence type="ECO:0000313" key="5">
    <source>
        <dbReference type="EMBL" id="MBC5788090.1"/>
    </source>
</evidence>
<dbReference type="Pfam" id="PF01551">
    <property type="entry name" value="Peptidase_M23"/>
    <property type="match status" value="1"/>
</dbReference>
<gene>
    <name evidence="5" type="ORF">H8Z77_08680</name>
</gene>
<evidence type="ECO:0000259" key="4">
    <source>
        <dbReference type="PROSITE" id="PS51782"/>
    </source>
</evidence>
<dbReference type="PROSITE" id="PS51782">
    <property type="entry name" value="LYSM"/>
    <property type="match status" value="1"/>
</dbReference>
<comment type="caution">
    <text evidence="5">The sequence shown here is derived from an EMBL/GenBank/DDBJ whole genome shotgun (WGS) entry which is preliminary data.</text>
</comment>
<dbReference type="Gene3D" id="3.10.350.10">
    <property type="entry name" value="LysM domain"/>
    <property type="match status" value="1"/>
</dbReference>
<dbReference type="SUPFAM" id="SSF51261">
    <property type="entry name" value="Duplicated hybrid motif"/>
    <property type="match status" value="1"/>
</dbReference>
<dbReference type="CDD" id="cd00118">
    <property type="entry name" value="LysM"/>
    <property type="match status" value="1"/>
</dbReference>
<evidence type="ECO:0000256" key="1">
    <source>
        <dbReference type="ARBA" id="ARBA00022729"/>
    </source>
</evidence>
<accession>A0ABR7ISH8</accession>
<dbReference type="EMBL" id="JACOQK010000001">
    <property type="protein sequence ID" value="MBC5788090.1"/>
    <property type="molecule type" value="Genomic_DNA"/>
</dbReference>
<reference evidence="5 6" key="1">
    <citation type="submission" date="2020-08" db="EMBL/GenBank/DDBJ databases">
        <title>Genome public.</title>
        <authorList>
            <person name="Liu C."/>
            <person name="Sun Q."/>
        </authorList>
    </citation>
    <scope>NUCLEOTIDE SEQUENCE [LARGE SCALE GENOMIC DNA]</scope>
    <source>
        <strain evidence="5 6">NSJ-27</strain>
    </source>
</reference>
<dbReference type="Pfam" id="PF07501">
    <property type="entry name" value="G5"/>
    <property type="match status" value="1"/>
</dbReference>
<dbReference type="InterPro" id="IPR011098">
    <property type="entry name" value="G5_dom"/>
</dbReference>
<feature type="domain" description="G5" evidence="3">
    <location>
        <begin position="358"/>
        <end position="438"/>
    </location>
</feature>
<dbReference type="InterPro" id="IPR016047">
    <property type="entry name" value="M23ase_b-sheet_dom"/>
</dbReference>
<sequence>MALHNCNEAETKLPAETDEVEQFKKQITLSSIFSYIGTYTSSAVVHFGRFIKRPVFACGRWFKSFFMGFWQRAGRFAERVANGFGSPFRSIHNLHQELKEIEGVGAKGQRTKQVLAHQVHSGRVTFGKFLNVVVPVVVIVAFGFVVHHFTSQEYAIAVTHDGEVVAYIEKESDFDEATDLIAQQMVYVNDESEFDIQPEFSLTKIHEKEDLVNSAELANKLISCSSTDISTATGLYIDNQFYGATTNSANLETTLENILVEYQQQTGTTDASFVSPIVLKTGLYLQDAIVPEEDLLNLVNSDVQSEQTYTVVPGDTFTTIAQKTSVSIGEIKALNPEIPEETIQIGQQVKISKTIPFLSVTATKQVEYDEEVPYQSITQDDGNMYQGQTSIAQAGQNGINHVTALVQVVNGEEVSKTVTNTAQVSAPVNEIKLQGTKEPVKTSDNNKVLPASTGSGSLSGVNFVRPLSSGVGKVSRGVGNGHHGIDWAAPSGTPIYAAASGTVILAKWYSGYGLCVIIDHGNGVQTLYGHQSRLGVSAGQTVSAGQQIGYVGTTGQSTGNHLHFEIRSNGTKLDPFDYVPR</sequence>
<organism evidence="5 6">
    <name type="scientific">Clostridium facile</name>
    <dbReference type="NCBI Taxonomy" id="2763035"/>
    <lineage>
        <taxon>Bacteria</taxon>
        <taxon>Bacillati</taxon>
        <taxon>Bacillota</taxon>
        <taxon>Clostridia</taxon>
        <taxon>Eubacteriales</taxon>
        <taxon>Clostridiaceae</taxon>
        <taxon>Clostridium</taxon>
    </lineage>
</organism>
<name>A0ABR7ISH8_9CLOT</name>
<dbReference type="CDD" id="cd12797">
    <property type="entry name" value="M23_peptidase"/>
    <property type="match status" value="1"/>
</dbReference>
<dbReference type="Gene3D" id="2.70.70.10">
    <property type="entry name" value="Glucose Permease (Domain IIA)"/>
    <property type="match status" value="1"/>
</dbReference>
<dbReference type="RefSeq" id="WP_069987663.1">
    <property type="nucleotide sequence ID" value="NZ_JACOQK010000001.1"/>
</dbReference>
<keyword evidence="2" id="KW-1133">Transmembrane helix</keyword>
<dbReference type="InterPro" id="IPR050570">
    <property type="entry name" value="Cell_wall_metabolism_enzyme"/>
</dbReference>
<keyword evidence="6" id="KW-1185">Reference proteome</keyword>
<dbReference type="Pfam" id="PF01476">
    <property type="entry name" value="LysM"/>
    <property type="match status" value="1"/>
</dbReference>
<keyword evidence="1" id="KW-0732">Signal</keyword>
<dbReference type="SUPFAM" id="SSF54106">
    <property type="entry name" value="LysM domain"/>
    <property type="match status" value="1"/>
</dbReference>
<evidence type="ECO:0000259" key="3">
    <source>
        <dbReference type="PROSITE" id="PS51109"/>
    </source>
</evidence>
<keyword evidence="2" id="KW-0812">Transmembrane</keyword>
<evidence type="ECO:0000256" key="2">
    <source>
        <dbReference type="SAM" id="Phobius"/>
    </source>
</evidence>
<dbReference type="PANTHER" id="PTHR21666:SF270">
    <property type="entry name" value="MUREIN HYDROLASE ACTIVATOR ENVC"/>
    <property type="match status" value="1"/>
</dbReference>
<dbReference type="SMART" id="SM00257">
    <property type="entry name" value="LysM"/>
    <property type="match status" value="1"/>
</dbReference>
<feature type="transmembrane region" description="Helical" evidence="2">
    <location>
        <begin position="129"/>
        <end position="149"/>
    </location>
</feature>
<dbReference type="Gene3D" id="2.20.230.10">
    <property type="entry name" value="Resuscitation-promoting factor rpfb"/>
    <property type="match status" value="1"/>
</dbReference>